<keyword evidence="1" id="KW-0812">Transmembrane</keyword>
<dbReference type="AlphaFoldDB" id="A0A3R7K3R2"/>
<evidence type="ECO:0000313" key="5">
    <source>
        <dbReference type="Proteomes" id="UP000292648"/>
    </source>
</evidence>
<dbReference type="EMBL" id="CP032744">
    <property type="protein sequence ID" value="AYJ39201.1"/>
    <property type="molecule type" value="Genomic_DNA"/>
</dbReference>
<reference evidence="2 4" key="1">
    <citation type="submission" date="2018-10" db="EMBL/GenBank/DDBJ databases">
        <title>Genome seuquencing of Lactobacillus species.</title>
        <authorList>
            <person name="Baek C."/>
            <person name="Yi H."/>
        </authorList>
    </citation>
    <scope>NUCLEOTIDE SEQUENCE [LARGE SCALE GENOMIC DNA]</scope>
    <source>
        <strain evidence="2 4">DSM 10667</strain>
    </source>
</reference>
<gene>
    <name evidence="3" type="ORF">EUZ87_10090</name>
    <name evidence="2" type="ORF">LP667_10480</name>
</gene>
<accession>A0A3R7K3R2</accession>
<evidence type="ECO:0000313" key="4">
    <source>
        <dbReference type="Proteomes" id="UP000277896"/>
    </source>
</evidence>
<dbReference type="Proteomes" id="UP000277896">
    <property type="component" value="Chromosome"/>
</dbReference>
<proteinExistence type="predicted"/>
<reference evidence="3 5" key="2">
    <citation type="submission" date="2019-01" db="EMBL/GenBank/DDBJ databases">
        <title>Draft genome sequence of Lactobacillus paraplantarum OSY-TC318, a Producer of the novel lantibiotic Paraplantaracin TC318.</title>
        <authorList>
            <person name="Hussein W.E."/>
            <person name="Huang E."/>
            <person name="Yousef A.E."/>
        </authorList>
    </citation>
    <scope>NUCLEOTIDE SEQUENCE [LARGE SCALE GENOMIC DNA]</scope>
    <source>
        <strain evidence="3 5">OSY-TC318</strain>
    </source>
</reference>
<keyword evidence="1" id="KW-1133">Transmembrane helix</keyword>
<dbReference type="EMBL" id="SEHH01000069">
    <property type="protein sequence ID" value="TBX40965.1"/>
    <property type="molecule type" value="Genomic_DNA"/>
</dbReference>
<dbReference type="RefSeq" id="WP_021732611.1">
    <property type="nucleotide sequence ID" value="NZ_AVAI01000158.1"/>
</dbReference>
<protein>
    <submittedName>
        <fullName evidence="3">Uncharacterized protein</fullName>
    </submittedName>
</protein>
<sequence>MIKWSNQHWQAIEWVSTGILVSCTLLYNHQLVPKQWLLIIGGLALISYWLVTLPRLFGGKG</sequence>
<feature type="transmembrane region" description="Helical" evidence="1">
    <location>
        <begin position="12"/>
        <end position="30"/>
    </location>
</feature>
<organism evidence="3 5">
    <name type="scientific">Lactiplantibacillus paraplantarum</name>
    <dbReference type="NCBI Taxonomy" id="60520"/>
    <lineage>
        <taxon>Bacteria</taxon>
        <taxon>Bacillati</taxon>
        <taxon>Bacillota</taxon>
        <taxon>Bacilli</taxon>
        <taxon>Lactobacillales</taxon>
        <taxon>Lactobacillaceae</taxon>
        <taxon>Lactiplantibacillus</taxon>
    </lineage>
</organism>
<feature type="transmembrane region" description="Helical" evidence="1">
    <location>
        <begin position="36"/>
        <end position="57"/>
    </location>
</feature>
<evidence type="ECO:0000256" key="1">
    <source>
        <dbReference type="SAM" id="Phobius"/>
    </source>
</evidence>
<keyword evidence="1" id="KW-0472">Membrane</keyword>
<dbReference type="GeneID" id="79807862"/>
<dbReference type="Proteomes" id="UP000292648">
    <property type="component" value="Unassembled WGS sequence"/>
</dbReference>
<evidence type="ECO:0000313" key="3">
    <source>
        <dbReference type="EMBL" id="TBX40965.1"/>
    </source>
</evidence>
<evidence type="ECO:0000313" key="2">
    <source>
        <dbReference type="EMBL" id="AYJ39201.1"/>
    </source>
</evidence>
<name>A0A3R7K3R2_9LACO</name>